<reference evidence="4" key="1">
    <citation type="submission" date="2023-11" db="EMBL/GenBank/DDBJ databases">
        <authorList>
            <person name="Alioto T."/>
            <person name="Alioto T."/>
            <person name="Gomez Garrido J."/>
        </authorList>
    </citation>
    <scope>NUCLEOTIDE SEQUENCE</scope>
</reference>
<feature type="transmembrane region" description="Helical" evidence="2">
    <location>
        <begin position="369"/>
        <end position="388"/>
    </location>
</feature>
<dbReference type="Proteomes" id="UP001296104">
    <property type="component" value="Unassembled WGS sequence"/>
</dbReference>
<proteinExistence type="predicted"/>
<feature type="transmembrane region" description="Helical" evidence="2">
    <location>
        <begin position="177"/>
        <end position="198"/>
    </location>
</feature>
<gene>
    <name evidence="4" type="ORF">LECACI_7A009282</name>
</gene>
<feature type="transmembrane region" description="Helical" evidence="2">
    <location>
        <begin position="459"/>
        <end position="483"/>
    </location>
</feature>
<name>A0AAI8Z7U9_9PEZI</name>
<evidence type="ECO:0000256" key="1">
    <source>
        <dbReference type="SAM" id="MobiDB-lite"/>
    </source>
</evidence>
<keyword evidence="5" id="KW-1185">Reference proteome</keyword>
<feature type="transmembrane region" description="Helical" evidence="2">
    <location>
        <begin position="123"/>
        <end position="150"/>
    </location>
</feature>
<sequence length="513" mass="58857">MPESSPREKSLGLLEQGDLEVDSDSTLNEDDRPPTPVAKTRAQLAQLMELGASRLAVLRPSFMTVKNVKPGKLRKTAYLDGMRGFAALLVYFLHHGLWAHAISGGSTKLENTFGWDGEYYLGAFPVIRTFFTGGHYAVSTFFVLSGYVLAMKPLTQIHEGQYLQLGDSMASGLFRRWIRLFLPIWIVTFCFLLLPHVFGIHSDFKPQGNLGDEIWKWYCDLKNFTFIWNTGGEWILDYHKHVWSIPVEFKGSITIFTACLAFSRCTRNARLWCQVGLIFYFMWIVDGAHFAMFQTGMLICDLDLLAEKKQLPSWFYSLEPFKTPIFYTMFAVSVLMGGVPSNSAETSHLRESPGWYYLSFLKPQAVFDYRWFFLYWASILLVGSVRHIHWLKAFFETRACQFLGRHSYMFYLMHGPILWTLGDRLYAAVGWVNFSHALIIPGWADSFPLPKWGPFGLEFAYVVPQMILLPTTLWVASLMTAIVDDPSVKFAAYCYSLTQPSKEDREQLEQRKA</sequence>
<organism evidence="4 5">
    <name type="scientific">Lecanosticta acicola</name>
    <dbReference type="NCBI Taxonomy" id="111012"/>
    <lineage>
        <taxon>Eukaryota</taxon>
        <taxon>Fungi</taxon>
        <taxon>Dikarya</taxon>
        <taxon>Ascomycota</taxon>
        <taxon>Pezizomycotina</taxon>
        <taxon>Dothideomycetes</taxon>
        <taxon>Dothideomycetidae</taxon>
        <taxon>Mycosphaerellales</taxon>
        <taxon>Mycosphaerellaceae</taxon>
        <taxon>Lecanosticta</taxon>
    </lineage>
</organism>
<feature type="region of interest" description="Disordered" evidence="1">
    <location>
        <begin position="1"/>
        <end position="36"/>
    </location>
</feature>
<dbReference type="InterPro" id="IPR050879">
    <property type="entry name" value="Acyltransferase_3"/>
</dbReference>
<feature type="domain" description="Acyltransferase 3" evidence="3">
    <location>
        <begin position="77"/>
        <end position="433"/>
    </location>
</feature>
<dbReference type="EMBL" id="CAVMBE010000104">
    <property type="protein sequence ID" value="CAK4034124.1"/>
    <property type="molecule type" value="Genomic_DNA"/>
</dbReference>
<evidence type="ECO:0000313" key="5">
    <source>
        <dbReference type="Proteomes" id="UP001296104"/>
    </source>
</evidence>
<keyword evidence="2" id="KW-0812">Transmembrane</keyword>
<evidence type="ECO:0000259" key="3">
    <source>
        <dbReference type="Pfam" id="PF01757"/>
    </source>
</evidence>
<keyword evidence="2" id="KW-1133">Transmembrane helix</keyword>
<dbReference type="AlphaFoldDB" id="A0AAI8Z7U9"/>
<feature type="transmembrane region" description="Helical" evidence="2">
    <location>
        <begin position="277"/>
        <end position="300"/>
    </location>
</feature>
<accession>A0AAI8Z7U9</accession>
<keyword evidence="2" id="KW-0472">Membrane</keyword>
<dbReference type="PANTHER" id="PTHR23028:SF125">
    <property type="entry name" value="ACYLTRANSFERASE"/>
    <property type="match status" value="1"/>
</dbReference>
<dbReference type="PANTHER" id="PTHR23028">
    <property type="entry name" value="ACETYLTRANSFERASE"/>
    <property type="match status" value="1"/>
</dbReference>
<comment type="caution">
    <text evidence="4">The sequence shown here is derived from an EMBL/GenBank/DDBJ whole genome shotgun (WGS) entry which is preliminary data.</text>
</comment>
<evidence type="ECO:0000256" key="2">
    <source>
        <dbReference type="SAM" id="Phobius"/>
    </source>
</evidence>
<dbReference type="InterPro" id="IPR002656">
    <property type="entry name" value="Acyl_transf_3_dom"/>
</dbReference>
<feature type="transmembrane region" description="Helical" evidence="2">
    <location>
        <begin position="84"/>
        <end position="103"/>
    </location>
</feature>
<evidence type="ECO:0000313" key="4">
    <source>
        <dbReference type="EMBL" id="CAK4034124.1"/>
    </source>
</evidence>
<feature type="compositionally biased region" description="Basic and acidic residues" evidence="1">
    <location>
        <begin position="1"/>
        <end position="10"/>
    </location>
</feature>
<dbReference type="GO" id="GO:0016747">
    <property type="term" value="F:acyltransferase activity, transferring groups other than amino-acyl groups"/>
    <property type="evidence" value="ECO:0007669"/>
    <property type="project" value="InterPro"/>
</dbReference>
<protein>
    <recommendedName>
        <fullName evidence="3">Acyltransferase 3 domain-containing protein</fullName>
    </recommendedName>
</protein>
<dbReference type="Pfam" id="PF01757">
    <property type="entry name" value="Acyl_transf_3"/>
    <property type="match status" value="1"/>
</dbReference>